<gene>
    <name evidence="3" type="primary">vanZ</name>
    <name evidence="3" type="ORF">H7B67_28890</name>
</gene>
<keyword evidence="1" id="KW-0812">Transmembrane</keyword>
<feature type="domain" description="VanZ-like" evidence="2">
    <location>
        <begin position="16"/>
        <end position="158"/>
    </location>
</feature>
<dbReference type="Pfam" id="PF04892">
    <property type="entry name" value="VanZ"/>
    <property type="match status" value="1"/>
</dbReference>
<name>A0A841T8I5_9BACL</name>
<keyword evidence="1" id="KW-1133">Transmembrane helix</keyword>
<comment type="caution">
    <text evidence="3">The sequence shown here is derived from an EMBL/GenBank/DDBJ whole genome shotgun (WGS) entry which is preliminary data.</text>
</comment>
<protein>
    <submittedName>
        <fullName evidence="3">VanZ family protein</fullName>
    </submittedName>
</protein>
<reference evidence="3 4" key="1">
    <citation type="submission" date="2020-08" db="EMBL/GenBank/DDBJ databases">
        <title>Cohnella phylogeny.</title>
        <authorList>
            <person name="Dunlap C."/>
        </authorList>
    </citation>
    <scope>NUCLEOTIDE SEQUENCE [LARGE SCALE GENOMIC DNA]</scope>
    <source>
        <strain evidence="3 4">DSM 25241</strain>
    </source>
</reference>
<keyword evidence="1" id="KW-0472">Membrane</keyword>
<accession>A0A841T8I5</accession>
<feature type="transmembrane region" description="Helical" evidence="1">
    <location>
        <begin position="86"/>
        <end position="103"/>
    </location>
</feature>
<evidence type="ECO:0000256" key="1">
    <source>
        <dbReference type="SAM" id="Phobius"/>
    </source>
</evidence>
<evidence type="ECO:0000313" key="3">
    <source>
        <dbReference type="EMBL" id="MBB6638167.1"/>
    </source>
</evidence>
<dbReference type="RefSeq" id="WP_185123370.1">
    <property type="nucleotide sequence ID" value="NZ_JACJVQ010000028.1"/>
</dbReference>
<evidence type="ECO:0000259" key="2">
    <source>
        <dbReference type="Pfam" id="PF04892"/>
    </source>
</evidence>
<feature type="transmembrane region" description="Helical" evidence="1">
    <location>
        <begin position="141"/>
        <end position="162"/>
    </location>
</feature>
<proteinExistence type="predicted"/>
<dbReference type="PIRSF" id="PIRSF019083">
    <property type="entry name" value="UCP019083_VanZ"/>
    <property type="match status" value="1"/>
</dbReference>
<sequence length="172" mass="19672">MKRRNAWSWRLLLLPLLLVGWLFVIFGFSSQPYQKQDIKPKLQRWIPQETAERIVPNISFKYHHGTVSGANPYGFIEFFVRKGAHLFEYGVLGVLCFLLLFPIPKTGWRFLGALALTAAAALTDEWYQSRVSNRTSTLLDVGVDLTGAILAICLFLLAYRLLWGRIGKKSNR</sequence>
<dbReference type="EMBL" id="JACJVQ010000028">
    <property type="protein sequence ID" value="MBB6638167.1"/>
    <property type="molecule type" value="Genomic_DNA"/>
</dbReference>
<dbReference type="InterPro" id="IPR016747">
    <property type="entry name" value="Phosphotransbutyrylase"/>
</dbReference>
<evidence type="ECO:0000313" key="4">
    <source>
        <dbReference type="Proteomes" id="UP000535838"/>
    </source>
</evidence>
<keyword evidence="4" id="KW-1185">Reference proteome</keyword>
<organism evidence="3 4">
    <name type="scientific">Cohnella thailandensis</name>
    <dbReference type="NCBI Taxonomy" id="557557"/>
    <lineage>
        <taxon>Bacteria</taxon>
        <taxon>Bacillati</taxon>
        <taxon>Bacillota</taxon>
        <taxon>Bacilli</taxon>
        <taxon>Bacillales</taxon>
        <taxon>Paenibacillaceae</taxon>
        <taxon>Cohnella</taxon>
    </lineage>
</organism>
<dbReference type="InterPro" id="IPR006976">
    <property type="entry name" value="VanZ-like"/>
</dbReference>
<dbReference type="Proteomes" id="UP000535838">
    <property type="component" value="Unassembled WGS sequence"/>
</dbReference>
<dbReference type="AlphaFoldDB" id="A0A841T8I5"/>
<feature type="transmembrane region" description="Helical" evidence="1">
    <location>
        <begin position="110"/>
        <end position="129"/>
    </location>
</feature>
<dbReference type="NCBIfam" id="NF037970">
    <property type="entry name" value="vanZ_1"/>
    <property type="match status" value="1"/>
</dbReference>